<feature type="compositionally biased region" description="Gly residues" evidence="1">
    <location>
        <begin position="530"/>
        <end position="541"/>
    </location>
</feature>
<feature type="compositionally biased region" description="Low complexity" evidence="1">
    <location>
        <begin position="238"/>
        <end position="249"/>
    </location>
</feature>
<accession>A0ABR0LG53</accession>
<name>A0ABR0LG53_9PEZI</name>
<gene>
    <name evidence="2" type="ORF">LTR32_000389</name>
</gene>
<proteinExistence type="predicted"/>
<feature type="compositionally biased region" description="Gly residues" evidence="1">
    <location>
        <begin position="513"/>
        <end position="523"/>
    </location>
</feature>
<feature type="compositionally biased region" description="Basic and acidic residues" evidence="1">
    <location>
        <begin position="143"/>
        <end position="158"/>
    </location>
</feature>
<reference evidence="2 3" key="1">
    <citation type="submission" date="2023-08" db="EMBL/GenBank/DDBJ databases">
        <title>Black Yeasts Isolated from many extreme environments.</title>
        <authorList>
            <person name="Coleine C."/>
            <person name="Stajich J.E."/>
            <person name="Selbmann L."/>
        </authorList>
    </citation>
    <scope>NUCLEOTIDE SEQUENCE [LARGE SCALE GENOMIC DNA]</scope>
    <source>
        <strain evidence="2 3">CCFEE 5386</strain>
    </source>
</reference>
<comment type="caution">
    <text evidence="2">The sequence shown here is derived from an EMBL/GenBank/DDBJ whole genome shotgun (WGS) entry which is preliminary data.</text>
</comment>
<protein>
    <submittedName>
        <fullName evidence="2">Uncharacterized protein</fullName>
    </submittedName>
</protein>
<keyword evidence="3" id="KW-1185">Reference proteome</keyword>
<evidence type="ECO:0000256" key="1">
    <source>
        <dbReference type="SAM" id="MobiDB-lite"/>
    </source>
</evidence>
<sequence length="541" mass="59769">MSFKPPQWTQRLPPSCEQPYKLRPHLIAPFVHNAQARATENFWQQTPAVSNLTYTYYDSITGSFFHFDPAFSTDNMDTKIVKIGSATNHSSKRAAAPVKEYVDVYIGDQLVKTVPLRQLTRFSKAASRAFPAPKLTEGPTKIAQEKTKESEDKIKNPEGKIKDAENKIKYVEIKIRDAENKIKGEAGEAESSVDVKVLADDVESLVVSDKPAKLEATPAEMQDTSNASEITNGNRMVSPKPKQQPTSPSGGKNNKRTAVSEPPQEPNKIFRVELDGVPNYPTAKAVVQSLTWMEMNQAMHNNMRLLPFYVPDESEGYPFAAYIDIYAAALAFDLRPFPVNLRTTIFNLITAYRPFVADVARIVERVPLDDSIVKRMITSCYEHESEYEGSEWADLVAYSMTNQPLNQRFIDVEKARRRFGLKESRQQMQADAILRQQQGWGVREAAEDRDMGKGSHSKDHSRGDSSHTRQLSYNSAPSTVPITPKGKSKGQGVKTDGDKKATCGVKANDDGKANGGGMANGGGKQKEGNGKGVGGKHVPGA</sequence>
<feature type="compositionally biased region" description="Basic and acidic residues" evidence="1">
    <location>
        <begin position="444"/>
        <end position="467"/>
    </location>
</feature>
<feature type="region of interest" description="Disordered" evidence="1">
    <location>
        <begin position="213"/>
        <end position="266"/>
    </location>
</feature>
<dbReference type="Proteomes" id="UP001308179">
    <property type="component" value="Unassembled WGS sequence"/>
</dbReference>
<feature type="compositionally biased region" description="Polar residues" evidence="1">
    <location>
        <begin position="222"/>
        <end position="235"/>
    </location>
</feature>
<feature type="region of interest" description="Disordered" evidence="1">
    <location>
        <begin position="132"/>
        <end position="158"/>
    </location>
</feature>
<dbReference type="EMBL" id="JAVRRR010000010">
    <property type="protein sequence ID" value="KAK5148275.1"/>
    <property type="molecule type" value="Genomic_DNA"/>
</dbReference>
<feature type="compositionally biased region" description="Basic and acidic residues" evidence="1">
    <location>
        <begin position="495"/>
        <end position="512"/>
    </location>
</feature>
<evidence type="ECO:0000313" key="3">
    <source>
        <dbReference type="Proteomes" id="UP001308179"/>
    </source>
</evidence>
<evidence type="ECO:0000313" key="2">
    <source>
        <dbReference type="EMBL" id="KAK5148275.1"/>
    </source>
</evidence>
<feature type="compositionally biased region" description="Polar residues" evidence="1">
    <location>
        <begin position="468"/>
        <end position="481"/>
    </location>
</feature>
<feature type="region of interest" description="Disordered" evidence="1">
    <location>
        <begin position="434"/>
        <end position="541"/>
    </location>
</feature>
<organism evidence="2 3">
    <name type="scientific">Rachicladosporium monterosium</name>
    <dbReference type="NCBI Taxonomy" id="1507873"/>
    <lineage>
        <taxon>Eukaryota</taxon>
        <taxon>Fungi</taxon>
        <taxon>Dikarya</taxon>
        <taxon>Ascomycota</taxon>
        <taxon>Pezizomycotina</taxon>
        <taxon>Dothideomycetes</taxon>
        <taxon>Dothideomycetidae</taxon>
        <taxon>Cladosporiales</taxon>
        <taxon>Cladosporiaceae</taxon>
        <taxon>Rachicladosporium</taxon>
    </lineage>
</organism>